<protein>
    <recommendedName>
        <fullName evidence="3">YhfH family protein</fullName>
    </recommendedName>
</protein>
<name>A0A9X2ACI3_9BACL</name>
<dbReference type="AlphaFoldDB" id="A0A9X2ACI3"/>
<evidence type="ECO:0000313" key="2">
    <source>
        <dbReference type="Proteomes" id="UP001139263"/>
    </source>
</evidence>
<reference evidence="1" key="1">
    <citation type="submission" date="2022-03" db="EMBL/GenBank/DDBJ databases">
        <title>Draft Genome Sequence of Firmicute Strain S0AB, a Heterotrophic Iron/Sulfur-Oxidizing Extreme Acidophile.</title>
        <authorList>
            <person name="Vergara E."/>
            <person name="Pakostova E."/>
            <person name="Johnson D.B."/>
            <person name="Holmes D.S."/>
        </authorList>
    </citation>
    <scope>NUCLEOTIDE SEQUENCE</scope>
    <source>
        <strain evidence="1">S0AB</strain>
    </source>
</reference>
<accession>A0A9X2ACI3</accession>
<evidence type="ECO:0008006" key="3">
    <source>
        <dbReference type="Google" id="ProtNLM"/>
    </source>
</evidence>
<comment type="caution">
    <text evidence="1">The sequence shown here is derived from an EMBL/GenBank/DDBJ whole genome shotgun (WGS) entry which is preliminary data.</text>
</comment>
<organism evidence="1 2">
    <name type="scientific">Sulfoacidibacillus ferrooxidans</name>
    <dbReference type="NCBI Taxonomy" id="2005001"/>
    <lineage>
        <taxon>Bacteria</taxon>
        <taxon>Bacillati</taxon>
        <taxon>Bacillota</taxon>
        <taxon>Bacilli</taxon>
        <taxon>Bacillales</taxon>
        <taxon>Alicyclobacillaceae</taxon>
        <taxon>Sulfoacidibacillus</taxon>
    </lineage>
</organism>
<proteinExistence type="predicted"/>
<dbReference type="Proteomes" id="UP001139263">
    <property type="component" value="Unassembled WGS sequence"/>
</dbReference>
<sequence>MQEMDQQSPTEDLQQMCGMCGNELLPYDWHYQECDRCLTQTPE</sequence>
<evidence type="ECO:0000313" key="1">
    <source>
        <dbReference type="EMBL" id="MCI0182350.1"/>
    </source>
</evidence>
<gene>
    <name evidence="1" type="ORF">MM817_00609</name>
</gene>
<dbReference type="EMBL" id="JALBUF010000001">
    <property type="protein sequence ID" value="MCI0182350.1"/>
    <property type="molecule type" value="Genomic_DNA"/>
</dbReference>
<keyword evidence="2" id="KW-1185">Reference proteome</keyword>
<dbReference type="RefSeq" id="WP_272879606.1">
    <property type="nucleotide sequence ID" value="NZ_JALBUF010000001.1"/>
</dbReference>